<feature type="transmembrane region" description="Helical" evidence="3">
    <location>
        <begin position="3050"/>
        <end position="3070"/>
    </location>
</feature>
<dbReference type="InterPro" id="IPR013783">
    <property type="entry name" value="Ig-like_fold"/>
</dbReference>
<evidence type="ECO:0000256" key="3">
    <source>
        <dbReference type="SAM" id="Phobius"/>
    </source>
</evidence>
<sequence>MSDTMRSRRTHVVLTALCLIVTAFGGTCAQLLRFENNSYEGILVAIAPHVPYSKADQLITEIKDLFERASKVLFKATYQHASYGQVTIIVPETWTEYPAEKDAYYGYHEAHVRIENPSSIHGNTPYTQQPGGCGRQGDFIHLTPDFLMNKNKSESDYGRSDKVFVHEWAHFRYGVFDEYGYPGDAVYPQMYIKDTDTPKLTTCAYPDLNVRFKNCTLDQHTGTYNQSCKYELNESQISTSSLMGFHYLDQVDYFCDNNKHETDAPTKQNILCDGKSTWEVIERHKDFEHFNKNRNGFGEPKPITFNFVRAVKSPVFVVVDVSTDMKGTNDVRQTKFQDTAFPLHQNRFKFVKQALRILPHMLPDNAYIGIQTFDSSVNSADRRELVQVKDMRKDNFAVTIEATNLPTNFGAMYEAITVARRDLKRHNGGILLLLTSGVNEPYNMGKIDTLCHDLQRENVRVMSIHYPPWPKYQAPLRKHMTLLADRTNGRNFAIHEMTIGHNTNLNVLAQLTSAMLKITQAVEPYNRNNFVVQTEGSYNDKVIKGSFYVDKTIGNNTKIIIIRNKKEDVSYKDIALTTPSEETFRLDDRTYTIIDSDIMIQPLSNEFGRWNYSIPTQTSLANQDTVSVFAFSYPSSEEGTYTVRTWNNAKMGELDPSEDTPLILYAEVKKGNDPVVNARVIAKVHRPLDNDKYSTIEVELFDNGNAPDLTKNDGIYSRYFTDFNVRGHYLITVVASSNEDTIVVTGTSATSSIHPLDKSISYCCGSVVPITKSIPADTFSRVTNGGVFHITNMANTTINFPPSRITDLRIKEFRPQFGQVVLTWTAPGNSYDKGKASRYEVKYSPNRKLLLDPALFGSQDSVSNIPQPATEGSTQEITISPILDSAPKVVHYAMRTFGNLNKESGISNLVTVVHPAKHLTTPAEGPDSTIPSSQNPPATVATHLSKVHLGIIGGTIAFLLLLIIIVVITICIIKKRKKKAEPKPVLPLGSPKKETSFKNVPLDESPSTKNGNGSVYTVNEVMSSPQFMLASEVLAKHAQMKATKEKDYLDQDLKPPYADDENHYYSPAYDHINPVLISNYPCGQPNPSQDYYISRHDTVPNNNPFVQNYPSNYPFVRTSLSDKPSSSFTSLSTNEPKKDNGYFTSYEETSEDSNHMRPSGEMDNGLTSSKSSLARRIVAESQSTLQHIPLVSTKMDLQWITLVFTILPLYSSSISPLSKISLVNNQYQRVSIELSPDISENEFDTQVIHSLKEIFKNASAILELATHKITSFGKIKIIVPSSWKNKSGLIESTILSTEFHLSPFRIDNSHPIYGDEPYTLQPQQCGEQGLYIHLTPNFISPTPSYNGKNIRVAARKLVQNWIRYRYGVFPETGDHFHKQLQFPTFYATEDGLKPTGCNNQPLDVEWINCFSGSKECTFNLNLRQDKELTTSLMSWPNLEEIKSFCDKNDHNSLAPTIHNVLCQSRSVWDVLRDHEDFRTNKIPTGATALNVPEFEIVRKEDPKRVVIIIDTSSDHKNKVKLTTILAALNRFIMIYLPDNAQAAVIHYSDRLYLTKNLTNLDPVSRKHIRRTFLDYLELKNKAILARALEKAFESFFREIGGICIVISTGRFDPELKSEEKINNLQQILKSHHITLTAIVLGEAKEDKHTPSFTTTEALQTLSKLSGGEFLAVYEKQSSLNMLTQVDRILLQTAKLTNPQLLQVGYEVMPSGVVSQEFYIDEDSSTEMVFSVTLENELWPVVLISPTGQEFRSHHYSYSDSENLKQVSFTIPSANIGKWTYRIQTGNSNINSAISVTSLSNKTKRIELEGWITVKKSNVSTWPIIIYGKLMRGSNPVINAQVQATVIGTTEHTIVLKDTGNGDPDVFKQDGVYSRYIPGHLKMGFYTVWLTASDNGTSKTNEQIKIDFKDQINKQPTGPFQRIASLGSFYVDHSGDICPPSRIADLHFLLASKNKVRLGWTEPGNDFDSGKVARYRFWWSDKVNCLTHMESACRSELFPQVPVWPKGSGNYQAADVLLTSMPSRVMFIAITAEDSAHNPSPTSNTIAISWTQVHPGLDDVHSSAILDKLPEGFLVTRKHCNIQCLQGSSLVVIIVGAVIIALILVAIVITLCFTEQSRTRRNQNPILRPRLDIRPEVGSESASPEIVASTASNEESDNHLAIILDQEPTDVSSEEPKNECKEKEPIKKIPTDDVLTYYPLLDERKKSFTILHRPNCLINAHITQCALVIACSNDICEARSPFLQVKDNSYQNVVVAISSTVDQDEDLIEEIQTLLTTASQQLFIASKQHVYFKDITILVPSSWHQLLSEPIQAATYESFEEADIQIGSSNIQNTPYTKQHGGCGERGLNINLSPDFILSSRNDTNPISNAKKIVRAWAYYQYGVFEECGYPHDALFPQFYYQHQHKLTVTGCLEKPHDYTFQGDCTVSSLSGIPDTNCEFSLNNNTSATTSLLNNPSLEQIAHFCDAKTHDSHAPTKQNFFCREKSAWEVIKSNSDFANLKPMSDSNTITTPSYKFVLMSNVTYVVLLDQSNPMKNNYKFEAAQAVITRFFKDHVPDGSAVALTAFADRSSILCNETMINDEISRDRVISSIPDNVQIAHQADITAGILTSAYIFNPRNSTIQKHRRILIIITAGKWLPTDVVAMCETLNSVKIRVMIIVCHDEDRPLNKEITTAFQELALCTRGNIFNIPAISEYNYPLAVERLEAAMRATVSPNDLEDRNVQVSSEYYSLVFMKHFGKSSVATISGNFTLDKSISDSVFRVSYEQNKNVEKVILTRPDGILYDGVYDKKAALGPAITYYFNHVQVGDPTSVILYAEVKQMNGPIVNADVVATIHAPQNSYQISLYDSGTGDPDISENDGIYSRYLIHLPTPGFYSIEVNAEDREDGSTRVYHSISTSLNKSSDCQQPIYTGSPIGTFKRFAVGPSFYVPKAEADAIYPPNRISNLRIHKVNSSTKQIQLEWSPAGEDLDSEEKAKSPKLTAEFNLPNDNTLYYFAVQARDSQGYQNEMSNIVSAFIASLPTETTTNSSRPLETDIEKTKGASAARTGPIIGIIVAVVLVLVILVVVWRITSNRRQKKAQIKKQSASYERVSAQNVSIKPINEESEALTGSVDETVNDAEVKKSPKNEQKTEADADLSSKEKSNAKGDDDQGVLNMVTTEQANQSIHSCECQEIPITTIIGSLVGGLVILGIVNVIVWYIILKKKVTAKEKVLTNNTIITPEPQHVVTFSKELEQATVRNHQQANTSLNHTMHQNVANNKEEEREKPEDGQQVRKSILALIPHDKKAAVYALASVMPKMANKQENKENEVQIPSLTGSADSFQTTTCDDDGPIYNEIDYKHTHTSNIQLDSDGGFTNIVVSLSGNVEYSEAILLTIQEFITKASEQLFIATFHRTYFKSITIIVPKSWPLSVPISTNLQIADIKIDNTNELFQNQNVPYTQQPRGCGEEGNFIYLTAEYMNKWEKNKDNLLVKRFILEWAKLRYGIFEETMFPFNFLVPTRYNVGCKRNPTWQISDSSDFSIPTTNIYRYNPNFTFVRKAPMAIVIVIDPNLCSPDTENSILLLTLLQFITLMPKDTSIGFVIANVEIETMPIIPIEMPLPQHLYNEYLYNLTNLVKCPTNVPTNFKTGLDKAIKMLQEELNHTKHLILLANGFTFVPVLMLNIQKYLQTNSLTFFLLTWNPGQLYFHYNFLKIFNDYQHNSLWFNIPIATSLDQCNVRYRYLVDNAFVEYFNRFSTGDLQLQSNTIKMKTTQGEKVFFQSPNISIPNIVYGYYSGNLLITAKVVTPSGKDQFIELRDNGNGDPDGKAGDGIFSRYLIYPNMATGVHSISIIVTDKSEIMLERDLGSFILQSVESKIMPPSWIGDFHAQETDPSDDVISFQWTAPGGDFDHDSVIAYFLNCASILTPLDQTAGEEIDLVPKESGKDEIWHWNITSRNTLYHCGIWSTDIDNNTSEISNIITVYLPELPITSTINAQIQTSTAIHNNESTNTKGGSGSKSEMGIIIGSFAFFTQASEQLYVATFNHTFFKTITITVPNSWPISMTSTSHFETANIQIDNTNKLFQNQNVPYTQQPRSCGEKGNFIYLTTEYLTTWNDTKDNVLVKRFIQEWAKLRYGIFDETGNKMSAKFPDTYLDVNGTDKETGCSSHDPQHPNNCKTIDGVLNCTFDENETILSMQSSIMDDSVDASVFCTNSGQNLHNYKAPTRHNALCRRKSTWQIISETSDFTTLANRELITINVKPTVTYVKKLPMAIVIVIDPLLGPPNVENSFLWYSLAHFINLLPEHASIGFVKASTPNMTITINQTRNIIDNIHKFNYDLRLLLENAMSNSRSIENGITTALQMLEEKPNHTKHLILITDGSALNPNSTLSIIEEHLQNKVLTFFLLTWILEGTKLDFPYDSMKIFLDYQLNSLWFNIKFPLSLHECNPASKYAIEDAFVEYFNRFSKDYLESKPIKLKTIPSAGKSEFTIPVKNAIVNFKTFYCDKFQKELKLTINNKEYYTFQLDTDNFITSFMWTSDSFENNQVSFMWEIKDDYREKHRTSIWSVNNLIPFAGQLEKSKNISFPNILYGYYSGNLLIKAKVVTPSGNDEFIQLRDNGNGDPDVKEGDGIFSRYLIYPNMIPGEHFISLIATDSAGETMLQTDLGSFILPSIEMKNIPPNRIADFHLKNIFVDNGIVSFYWTSPGGDLDHNSATAYFLSCASESSIMDKNISEKLNIKPQESGKNEIGEWRITSRDTLYNCGLLTIDNDNNTSELSNIITIYMPDLPTTTSTVEETTSMLTTELGELPSNSTVTNRIEIKNLTQSENQFTTLSTDLSIEIDVSSTSNKGTNKTEAAKQCLSTIEIAGIAVGCVVFVLIIIVCLFILRKCKHEEKTTKQFNLQLSSSMPNNRADVIRAPSNRSSTADIESISNDININAMSTFNPQTSFRSKSNIEAQLGAMNQNIKFEEDLPAYKPPDANLESDLDEEPSQYPVEFNHKSNAPSESNFKRKPQMGKAPHIDELYAKIDKRPMYLQQKLASVYYFLLFAILSKNSISIGISLNKNGYTGIIVAFSPNVKEQEGLALIPNIKELFTNASKVLYKATYQRVYFQEITILLPETWKKNPNFLPATNEYFNLAAVRIDELNSVNDDFPYTLQHMGCSYQGLYIHLTVNYLKNLKLLSTKTFGDPGKTLVHEWAHYRYGIFDEYGYPGHERYPMFYLDPNTEQLVPNYCSDQPITGRFWNTNDDEPCLYDENGFPDKKCMFVPAVNKHNQIKTSLSSYSYLQNVEFFCNETNHNHYAPNSQNLLCNQKSAWEVIMESQDLAMAKPTNLDPASVKFNIIQSTESTFILVLDISGSMIDRLNEKTNYTKLEMLQDTVNRWINYEVKFGWSVGIISFNATAYTSLHPTKVTDDSVRTKITKSIPDYANGGTCIGCGLQKAMKDLKKYKLSSGGTIILVSDGEESPDTLKVEDVIKELEKSRIRVISIVFTQSASQTLEQVATVTNGRTFFVSNENGIEAMASALFEAVAHQETYINTTVKISESQFDVRDKGIINSSFVIDRTIGNRVTISFSYQRKNGIANITIIDSIGNIIATSNSTFNHTTQTGVSVKKDLKSFHFIFNHLKPGLYNYSIKAGRKRYQIINVNIVSDAYNRTKPITAKCWYEIETKNEKQLIVFAEVKQGNSPVVQATVSAEIERPDGSVITMQLLDNGNGPDVFPNDGIYSKYFTLYVKESGRYTVKATVIGNQLSTIRQAGFIGSRIIAVDLDYMQNQNLTESVPTGSFERVSNGGSFQPAQNFTSKDTIPPIKVYDLKLINISADRIISIQWTAPGDDLDDGTVTKYDIQYSSNVQRLSAEFNSTQLNTSHIIPVASGQIQIFSAEISQLSTNSVIYMALKAADDVFNWSKMSNIITIISPIFSTINNNFTPEIQYPKQISKVFDLKLVNVYQNGTVLLQWTAPDHEFRKKVYEYAIKYSDHIGMIANEFEGSRVNTIDLKAVKPGQLQSFVFTFPQLSSTKNTFLALRACDRYYNWSPISNVVVIKKPIATPYRIPISIKLLIIIIISVLLLFVVLNITVWYLKFK</sequence>
<dbReference type="STRING" id="126957.T1JCB1"/>
<dbReference type="Pfam" id="PF13768">
    <property type="entry name" value="VWA_3"/>
    <property type="match status" value="1"/>
</dbReference>
<feature type="region of interest" description="Disordered" evidence="2">
    <location>
        <begin position="3104"/>
        <end position="3151"/>
    </location>
</feature>
<feature type="transmembrane region" description="Helical" evidence="3">
    <location>
        <begin position="2089"/>
        <end position="2112"/>
    </location>
</feature>
<reference evidence="7" key="1">
    <citation type="submission" date="2011-05" db="EMBL/GenBank/DDBJ databases">
        <authorList>
            <person name="Richards S.R."/>
            <person name="Qu J."/>
            <person name="Jiang H."/>
            <person name="Jhangiani S.N."/>
            <person name="Agravi P."/>
            <person name="Goodspeed R."/>
            <person name="Gross S."/>
            <person name="Mandapat C."/>
            <person name="Jackson L."/>
            <person name="Mathew T."/>
            <person name="Pu L."/>
            <person name="Thornton R."/>
            <person name="Saada N."/>
            <person name="Wilczek-Boney K.B."/>
            <person name="Lee S."/>
            <person name="Kovar C."/>
            <person name="Wu Y."/>
            <person name="Scherer S.E."/>
            <person name="Worley K.C."/>
            <person name="Muzny D.M."/>
            <person name="Gibbs R."/>
        </authorList>
    </citation>
    <scope>NUCLEOTIDE SEQUENCE</scope>
    <source>
        <strain evidence="7">Brora</strain>
    </source>
</reference>
<reference evidence="6" key="2">
    <citation type="submission" date="2015-02" db="UniProtKB">
        <authorList>
            <consortium name="EnsemblMetazoa"/>
        </authorList>
    </citation>
    <scope>IDENTIFICATION</scope>
</reference>
<feature type="compositionally biased region" description="Polar residues" evidence="2">
    <location>
        <begin position="1005"/>
        <end position="1014"/>
    </location>
</feature>
<keyword evidence="3" id="KW-0472">Membrane</keyword>
<dbReference type="NCBIfam" id="NF041940">
    <property type="entry name" value="choice_anch_X"/>
    <property type="match status" value="1"/>
</dbReference>
<feature type="signal peptide" evidence="4">
    <location>
        <begin position="1"/>
        <end position="29"/>
    </location>
</feature>
<protein>
    <recommendedName>
        <fullName evidence="5">VWFA domain-containing protein</fullName>
    </recommendedName>
</protein>
<dbReference type="SUPFAM" id="SSF53300">
    <property type="entry name" value="vWA-like"/>
    <property type="match status" value="4"/>
</dbReference>
<dbReference type="GO" id="GO:0005576">
    <property type="term" value="C:extracellular region"/>
    <property type="evidence" value="ECO:0007669"/>
    <property type="project" value="UniProtKB-SubCell"/>
</dbReference>
<feature type="transmembrane region" description="Helical" evidence="3">
    <location>
        <begin position="949"/>
        <end position="973"/>
    </location>
</feature>
<comment type="subcellular location">
    <subcellularLocation>
        <location evidence="1">Secreted</location>
        <location evidence="1">Extracellular space</location>
    </subcellularLocation>
</comment>
<feature type="domain" description="VWFA" evidence="5">
    <location>
        <begin position="1504"/>
        <end position="1688"/>
    </location>
</feature>
<accession>T1JCB1</accession>
<dbReference type="EMBL" id="JH432064">
    <property type="status" value="NOT_ANNOTATED_CDS"/>
    <property type="molecule type" value="Genomic_DNA"/>
</dbReference>
<evidence type="ECO:0000313" key="6">
    <source>
        <dbReference type="EnsemblMetazoa" id="SMAR011421-PA"/>
    </source>
</evidence>
<keyword evidence="3" id="KW-0812">Transmembrane</keyword>
<evidence type="ECO:0000256" key="1">
    <source>
        <dbReference type="ARBA" id="ARBA00004239"/>
    </source>
</evidence>
<dbReference type="Gene3D" id="3.40.50.410">
    <property type="entry name" value="von Willebrand factor, type A domain"/>
    <property type="match status" value="4"/>
</dbReference>
<dbReference type="Gene3D" id="2.60.40.10">
    <property type="entry name" value="Immunoglobulins"/>
    <property type="match status" value="1"/>
</dbReference>
<evidence type="ECO:0000313" key="7">
    <source>
        <dbReference type="Proteomes" id="UP000014500"/>
    </source>
</evidence>
<dbReference type="InterPro" id="IPR003961">
    <property type="entry name" value="FN3_dom"/>
</dbReference>
<evidence type="ECO:0000256" key="4">
    <source>
        <dbReference type="SAM" id="SignalP"/>
    </source>
</evidence>
<dbReference type="HOGENOM" id="CLU_223019_0_0_1"/>
<dbReference type="InterPro" id="IPR002035">
    <property type="entry name" value="VWF_A"/>
</dbReference>
<feature type="transmembrane region" description="Helical" evidence="3">
    <location>
        <begin position="5021"/>
        <end position="5042"/>
    </location>
</feature>
<dbReference type="InterPro" id="IPR036465">
    <property type="entry name" value="vWFA_dom_sf"/>
</dbReference>
<dbReference type="PANTHER" id="PTHR10579:SF177">
    <property type="entry name" value="CALCIUM-ACTIVATED CHLORIDE CHANNEL REGULATOR 4-LIKE PROTEIN"/>
    <property type="match status" value="1"/>
</dbReference>
<feature type="domain" description="VWFA" evidence="5">
    <location>
        <begin position="5329"/>
        <end position="5510"/>
    </location>
</feature>
<evidence type="ECO:0000256" key="2">
    <source>
        <dbReference type="SAM" id="MobiDB-lite"/>
    </source>
</evidence>
<dbReference type="InterPro" id="IPR013642">
    <property type="entry name" value="CLCA_N"/>
</dbReference>
<evidence type="ECO:0000259" key="5">
    <source>
        <dbReference type="PROSITE" id="PS50234"/>
    </source>
</evidence>
<feature type="domain" description="VWFA" evidence="5">
    <location>
        <begin position="2522"/>
        <end position="2704"/>
    </location>
</feature>
<feature type="transmembrane region" description="Helical" evidence="3">
    <location>
        <begin position="4846"/>
        <end position="4867"/>
    </location>
</feature>
<dbReference type="eggNOG" id="ENOG502QRRD">
    <property type="taxonomic scope" value="Eukaryota"/>
</dbReference>
<dbReference type="Pfam" id="PF08434">
    <property type="entry name" value="CLCA"/>
    <property type="match status" value="6"/>
</dbReference>
<feature type="transmembrane region" description="Helical" evidence="3">
    <location>
        <begin position="3179"/>
        <end position="3201"/>
    </location>
</feature>
<name>T1JCB1_STRMM</name>
<dbReference type="SMART" id="SM00327">
    <property type="entry name" value="VWA"/>
    <property type="match status" value="4"/>
</dbReference>
<dbReference type="PROSITE" id="PS50234">
    <property type="entry name" value="VWFA"/>
    <property type="match status" value="3"/>
</dbReference>
<feature type="region of interest" description="Disordered" evidence="2">
    <location>
        <begin position="1124"/>
        <end position="1167"/>
    </location>
</feature>
<feature type="compositionally biased region" description="Basic and acidic residues" evidence="2">
    <location>
        <begin position="3119"/>
        <end position="3149"/>
    </location>
</feature>
<feature type="compositionally biased region" description="Polar residues" evidence="2">
    <location>
        <begin position="1124"/>
        <end position="1134"/>
    </location>
</feature>
<dbReference type="InterPro" id="IPR051266">
    <property type="entry name" value="CLCR"/>
</dbReference>
<dbReference type="Pfam" id="PF00092">
    <property type="entry name" value="VWA"/>
    <property type="match status" value="2"/>
</dbReference>
<dbReference type="SMART" id="SM00060">
    <property type="entry name" value="FN3"/>
    <property type="match status" value="4"/>
</dbReference>
<dbReference type="GO" id="GO:0032991">
    <property type="term" value="C:protein-containing complex"/>
    <property type="evidence" value="ECO:0007669"/>
    <property type="project" value="UniProtKB-ARBA"/>
</dbReference>
<keyword evidence="4" id="KW-0732">Signal</keyword>
<keyword evidence="7" id="KW-1185">Reference proteome</keyword>
<dbReference type="Proteomes" id="UP000014500">
    <property type="component" value="Unassembled WGS sequence"/>
</dbReference>
<dbReference type="CDD" id="cd00198">
    <property type="entry name" value="vWFA"/>
    <property type="match status" value="1"/>
</dbReference>
<feature type="region of interest" description="Disordered" evidence="2">
    <location>
        <begin position="982"/>
        <end position="1014"/>
    </location>
</feature>
<proteinExistence type="predicted"/>
<feature type="chain" id="PRO_5004579484" description="VWFA domain-containing protein" evidence="4">
    <location>
        <begin position="30"/>
        <end position="6065"/>
    </location>
</feature>
<dbReference type="EnsemblMetazoa" id="SMAR011421-RA">
    <property type="protein sequence ID" value="SMAR011421-PA"/>
    <property type="gene ID" value="SMAR011421"/>
</dbReference>
<feature type="transmembrane region" description="Helical" evidence="3">
    <location>
        <begin position="6040"/>
        <end position="6062"/>
    </location>
</feature>
<organism evidence="6 7">
    <name type="scientific">Strigamia maritima</name>
    <name type="common">European centipede</name>
    <name type="synonym">Geophilus maritimus</name>
    <dbReference type="NCBI Taxonomy" id="126957"/>
    <lineage>
        <taxon>Eukaryota</taxon>
        <taxon>Metazoa</taxon>
        <taxon>Ecdysozoa</taxon>
        <taxon>Arthropoda</taxon>
        <taxon>Myriapoda</taxon>
        <taxon>Chilopoda</taxon>
        <taxon>Pleurostigmophora</taxon>
        <taxon>Geophilomorpha</taxon>
        <taxon>Linotaeniidae</taxon>
        <taxon>Strigamia</taxon>
    </lineage>
</organism>
<dbReference type="PANTHER" id="PTHR10579">
    <property type="entry name" value="CALCIUM-ACTIVATED CHLORIDE CHANNEL REGULATOR"/>
    <property type="match status" value="1"/>
</dbReference>
<keyword evidence="3" id="KW-1133">Transmembrane helix</keyword>